<proteinExistence type="predicted"/>
<accession>A0A6B3SHH4</accession>
<gene>
    <name evidence="1" type="ORF">G3574_04425</name>
</gene>
<reference evidence="1 2" key="1">
    <citation type="submission" date="2020-02" db="EMBL/GenBank/DDBJ databases">
        <authorList>
            <person name="Kim M.K."/>
        </authorList>
    </citation>
    <scope>NUCLEOTIDE SEQUENCE [LARGE SCALE GENOMIC DNA]</scope>
    <source>
        <strain evidence="1 2">17J57-3</strain>
    </source>
</reference>
<organism evidence="1 2">
    <name type="scientific">Noviherbaspirillum galbum</name>
    <dbReference type="NCBI Taxonomy" id="2709383"/>
    <lineage>
        <taxon>Bacteria</taxon>
        <taxon>Pseudomonadati</taxon>
        <taxon>Pseudomonadota</taxon>
        <taxon>Betaproteobacteria</taxon>
        <taxon>Burkholderiales</taxon>
        <taxon>Oxalobacteraceae</taxon>
        <taxon>Noviherbaspirillum</taxon>
    </lineage>
</organism>
<dbReference type="RefSeq" id="WP_163960812.1">
    <property type="nucleotide sequence ID" value="NZ_JAAIVB010000012.1"/>
</dbReference>
<protein>
    <submittedName>
        <fullName evidence="1">Uncharacterized protein</fullName>
    </submittedName>
</protein>
<name>A0A6B3SHH4_9BURK</name>
<evidence type="ECO:0000313" key="2">
    <source>
        <dbReference type="Proteomes" id="UP000482155"/>
    </source>
</evidence>
<keyword evidence="2" id="KW-1185">Reference proteome</keyword>
<dbReference type="EMBL" id="JAAIVB010000012">
    <property type="protein sequence ID" value="NEX60317.1"/>
    <property type="molecule type" value="Genomic_DNA"/>
</dbReference>
<comment type="caution">
    <text evidence="1">The sequence shown here is derived from an EMBL/GenBank/DDBJ whole genome shotgun (WGS) entry which is preliminary data.</text>
</comment>
<dbReference type="AlphaFoldDB" id="A0A6B3SHH4"/>
<evidence type="ECO:0000313" key="1">
    <source>
        <dbReference type="EMBL" id="NEX60317.1"/>
    </source>
</evidence>
<dbReference type="Proteomes" id="UP000482155">
    <property type="component" value="Unassembled WGS sequence"/>
</dbReference>
<sequence>MAIRFRVGDTVAFRRDVAERCRSEELRQFRGTVEAIAGGWLFLREESGREKVMRAETMSRVAPSGVILEVV</sequence>